<proteinExistence type="inferred from homology"/>
<dbReference type="Gene3D" id="2.40.160.60">
    <property type="entry name" value="Outer membrane protein transport protein (OMPP1/FadL/TodX)"/>
    <property type="match status" value="1"/>
</dbReference>
<evidence type="ECO:0000256" key="7">
    <source>
        <dbReference type="ARBA" id="ARBA00023237"/>
    </source>
</evidence>
<feature type="chain" id="PRO_5024452100" description="Outer membrane protein P1" evidence="8">
    <location>
        <begin position="34"/>
        <end position="484"/>
    </location>
</feature>
<sequence length="484" mass="52008">MIMAKRCALSAKSSRLTKLSVLASLCACSLAQASGFKLAEQSLNGTALNSAYIAGAYGADSSYYNPANMGFDEANELEVNGTMIFIPEFDFTTAGRDKGEISTGGGATLGPNRPAGPAVVSGRANTTLAFAPKIFFKTKPWHIGSFFKTNFGLSLTAPSGLSMDWDGEGGEFLDKVGIMMIETNPVVSITLWDRLGLAAGARIIYGSGDFDNALYVPYRADNAMGMGLNISGTTKVQQQSKTSAWGYGYNVAATLKLTHSTTLAATYRSKVHFDMKGKLSATSHIDGGILAGKGTVDMQADLLLSTHLPDTLNVALAQRLGKLLAEFTYEHTFWGSADIFEFAYRNQEFSNAQGFTKGFEDTIIAMAYQNMAGADYNAVAMGRGWKNSNAFRLGFTHFSTQNLTLMGSLALDFTPVPQGRDKFGIPDANAYMLGLGARYNLFDGRADVGLAYSLALKDNRESFIQSKDGLGQLHLVTLGAKYRF</sequence>
<keyword evidence="5 8" id="KW-0732">Signal</keyword>
<dbReference type="AlphaFoldDB" id="A0A5M9QQS6"/>
<evidence type="ECO:0000256" key="3">
    <source>
        <dbReference type="ARBA" id="ARBA00022452"/>
    </source>
</evidence>
<dbReference type="PANTHER" id="PTHR35093">
    <property type="entry name" value="OUTER MEMBRANE PROTEIN NMB0088-RELATED"/>
    <property type="match status" value="1"/>
</dbReference>
<evidence type="ECO:0000256" key="5">
    <source>
        <dbReference type="ARBA" id="ARBA00022729"/>
    </source>
</evidence>
<evidence type="ECO:0000256" key="6">
    <source>
        <dbReference type="ARBA" id="ARBA00023136"/>
    </source>
</evidence>
<dbReference type="GO" id="GO:0015483">
    <property type="term" value="F:long-chain fatty acid transporting porin activity"/>
    <property type="evidence" value="ECO:0007669"/>
    <property type="project" value="TreeGrafter"/>
</dbReference>
<dbReference type="EMBL" id="VXKE01000008">
    <property type="protein sequence ID" value="KAA8710337.1"/>
    <property type="molecule type" value="Genomic_DNA"/>
</dbReference>
<comment type="subcellular location">
    <subcellularLocation>
        <location evidence="1">Cell outer membrane</location>
        <topology evidence="1">Multi-pass membrane protein</topology>
    </subcellularLocation>
</comment>
<evidence type="ECO:0000256" key="2">
    <source>
        <dbReference type="ARBA" id="ARBA00008163"/>
    </source>
</evidence>
<keyword evidence="6" id="KW-0472">Membrane</keyword>
<organism evidence="9 10">
    <name type="scientific">Helicobacter canis</name>
    <dbReference type="NCBI Taxonomy" id="29419"/>
    <lineage>
        <taxon>Bacteria</taxon>
        <taxon>Pseudomonadati</taxon>
        <taxon>Campylobacterota</taxon>
        <taxon>Epsilonproteobacteria</taxon>
        <taxon>Campylobacterales</taxon>
        <taxon>Helicobacteraceae</taxon>
        <taxon>Helicobacter</taxon>
    </lineage>
</organism>
<evidence type="ECO:0000256" key="1">
    <source>
        <dbReference type="ARBA" id="ARBA00004571"/>
    </source>
</evidence>
<evidence type="ECO:0000256" key="4">
    <source>
        <dbReference type="ARBA" id="ARBA00022692"/>
    </source>
</evidence>
<dbReference type="Pfam" id="PF03349">
    <property type="entry name" value="Toluene_X"/>
    <property type="match status" value="1"/>
</dbReference>
<comment type="caution">
    <text evidence="9">The sequence shown here is derived from an EMBL/GenBank/DDBJ whole genome shotgun (WGS) entry which is preliminary data.</text>
</comment>
<feature type="signal peptide" evidence="8">
    <location>
        <begin position="1"/>
        <end position="33"/>
    </location>
</feature>
<evidence type="ECO:0000313" key="10">
    <source>
        <dbReference type="Proteomes" id="UP000323707"/>
    </source>
</evidence>
<reference evidence="9 10" key="1">
    <citation type="submission" date="2019-09" db="EMBL/GenBank/DDBJ databases">
        <title>Draft genome sequence of various Type strains from the CCUG.</title>
        <authorList>
            <person name="Pineiro-Iglesias B."/>
            <person name="Tunovic T."/>
            <person name="Unosson C."/>
            <person name="Inganas E."/>
            <person name="Ohlen M."/>
            <person name="Cardew S."/>
            <person name="Jensie-Markopoulos S."/>
            <person name="Salva-Serra F."/>
            <person name="Jaen-Luchoro D."/>
            <person name="Karlsson R."/>
            <person name="Svensson-Stadler L."/>
            <person name="Chun J."/>
            <person name="Moore E."/>
        </authorList>
    </citation>
    <scope>NUCLEOTIDE SEQUENCE [LARGE SCALE GENOMIC DNA]</scope>
    <source>
        <strain evidence="9 10">CCUG 32756T</strain>
    </source>
</reference>
<dbReference type="PANTHER" id="PTHR35093:SF8">
    <property type="entry name" value="OUTER MEMBRANE PROTEIN NMB0088-RELATED"/>
    <property type="match status" value="1"/>
</dbReference>
<dbReference type="GO" id="GO:0009279">
    <property type="term" value="C:cell outer membrane"/>
    <property type="evidence" value="ECO:0007669"/>
    <property type="project" value="UniProtKB-SubCell"/>
</dbReference>
<dbReference type="SUPFAM" id="SSF56935">
    <property type="entry name" value="Porins"/>
    <property type="match status" value="1"/>
</dbReference>
<evidence type="ECO:0000313" key="9">
    <source>
        <dbReference type="EMBL" id="KAA8710337.1"/>
    </source>
</evidence>
<dbReference type="Proteomes" id="UP000323707">
    <property type="component" value="Unassembled WGS sequence"/>
</dbReference>
<accession>A0A5M9QQS6</accession>
<name>A0A5M9QQS6_9HELI</name>
<gene>
    <name evidence="9" type="ORF">F4V45_03225</name>
</gene>
<protein>
    <recommendedName>
        <fullName evidence="11">Outer membrane protein P1</fullName>
    </recommendedName>
</protein>
<keyword evidence="7" id="KW-0998">Cell outer membrane</keyword>
<comment type="similarity">
    <text evidence="2">Belongs to the OmpP1/FadL family.</text>
</comment>
<dbReference type="InterPro" id="IPR005017">
    <property type="entry name" value="OMPP1/FadL/TodX"/>
</dbReference>
<evidence type="ECO:0000256" key="8">
    <source>
        <dbReference type="SAM" id="SignalP"/>
    </source>
</evidence>
<dbReference type="RefSeq" id="WP_150337035.1">
    <property type="nucleotide sequence ID" value="NZ_VXKE01000008.1"/>
</dbReference>
<evidence type="ECO:0008006" key="11">
    <source>
        <dbReference type="Google" id="ProtNLM"/>
    </source>
</evidence>
<keyword evidence="4" id="KW-0812">Transmembrane</keyword>
<keyword evidence="3" id="KW-1134">Transmembrane beta strand</keyword>